<dbReference type="GO" id="GO:0003677">
    <property type="term" value="F:DNA binding"/>
    <property type="evidence" value="ECO:0007669"/>
    <property type="project" value="UniProtKB-KW"/>
</dbReference>
<dbReference type="Pfam" id="PF00172">
    <property type="entry name" value="Zn_clus"/>
    <property type="match status" value="1"/>
</dbReference>
<evidence type="ECO:0000259" key="8">
    <source>
        <dbReference type="PROSITE" id="PS50048"/>
    </source>
</evidence>
<feature type="region of interest" description="Disordered" evidence="7">
    <location>
        <begin position="1"/>
        <end position="22"/>
    </location>
</feature>
<keyword evidence="5" id="KW-0804">Transcription</keyword>
<keyword evidence="2" id="KW-0862">Zinc</keyword>
<dbReference type="InterPro" id="IPR052360">
    <property type="entry name" value="Transcr_Regulatory_Proteins"/>
</dbReference>
<dbReference type="Proteomes" id="UP000188318">
    <property type="component" value="Unassembled WGS sequence"/>
</dbReference>
<dbReference type="InterPro" id="IPR021858">
    <property type="entry name" value="Fun_TF"/>
</dbReference>
<dbReference type="AlphaFoldDB" id="A0A1R3RKA2"/>
<evidence type="ECO:0000313" key="9">
    <source>
        <dbReference type="EMBL" id="OOF94916.1"/>
    </source>
</evidence>
<sequence>MPRKSSTAAPEKRRRSDGTRSRTGCRTCRVRRIKCDETPGKCTNCTSTGRSCAYDMHRLPRASAGQGSDSKLICQVAHGFRWAMTSDERRCFSHFQHFTIPSLLELFDSALWKNLVLQISYSEPAVYHAAVALSAIHQDVEQWGMPLPGQTRQNVWQKFALEQSARSYGILSRRHASDPRLREVMLLCCLLYSLLELLQGQYERACRHLQGGLRILKEIKVQKQLADDTESPVEKCLVAAFVQLDIQSTYYGVHGPVLCVDTELGKYQWQLNKPDMFSTLLEARQAIEPLVSGVFRFTSESWPLSAADVARDYDSLLPRQERLLSQLNYYAELFSPFYFGSYSGLSHKEQRGADIIYILHRCLTLSVKTCLLAKNPAVLDCYTPEYEEALYLVEALLYKYPERPTFTLDVGILPSLYLISFGCYDVRVRLRAIEALQHWPHREGLFESKWASFLLLEFIKADMKRDVLNMPESPSESSSSSMGSPGATADQYMSTVGYIEQVQQQIMSGASFHLHDALESVEYLTSWSCVKAITPKIGVCT</sequence>
<keyword evidence="4" id="KW-0238">DNA-binding</keyword>
<dbReference type="OrthoDB" id="2593732at2759"/>
<evidence type="ECO:0000256" key="2">
    <source>
        <dbReference type="ARBA" id="ARBA00022833"/>
    </source>
</evidence>
<dbReference type="GO" id="GO:0008270">
    <property type="term" value="F:zinc ion binding"/>
    <property type="evidence" value="ECO:0007669"/>
    <property type="project" value="InterPro"/>
</dbReference>
<dbReference type="PANTHER" id="PTHR36206:SF16">
    <property type="entry name" value="TRANSCRIPTION FACTOR DOMAIN-CONTAINING PROTEIN-RELATED"/>
    <property type="match status" value="1"/>
</dbReference>
<organism evidence="9 10">
    <name type="scientific">Aspergillus carbonarius (strain ITEM 5010)</name>
    <dbReference type="NCBI Taxonomy" id="602072"/>
    <lineage>
        <taxon>Eukaryota</taxon>
        <taxon>Fungi</taxon>
        <taxon>Dikarya</taxon>
        <taxon>Ascomycota</taxon>
        <taxon>Pezizomycotina</taxon>
        <taxon>Eurotiomycetes</taxon>
        <taxon>Eurotiomycetidae</taxon>
        <taxon>Eurotiales</taxon>
        <taxon>Aspergillaceae</taxon>
        <taxon>Aspergillus</taxon>
        <taxon>Aspergillus subgen. Circumdati</taxon>
    </lineage>
</organism>
<name>A0A1R3RKA2_ASPC5</name>
<dbReference type="Pfam" id="PF11951">
    <property type="entry name" value="Fungal_trans_2"/>
    <property type="match status" value="1"/>
</dbReference>
<dbReference type="EMBL" id="KV907501">
    <property type="protein sequence ID" value="OOF94916.1"/>
    <property type="molecule type" value="Genomic_DNA"/>
</dbReference>
<protein>
    <recommendedName>
        <fullName evidence="8">Zn(2)-C6 fungal-type domain-containing protein</fullName>
    </recommendedName>
</protein>
<keyword evidence="10" id="KW-1185">Reference proteome</keyword>
<accession>A0A1R3RKA2</accession>
<keyword evidence="3" id="KW-0805">Transcription regulation</keyword>
<dbReference type="VEuPathDB" id="FungiDB:ASPCADRAFT_516284"/>
<dbReference type="Gene3D" id="4.10.240.10">
    <property type="entry name" value="Zn(2)-C6 fungal-type DNA-binding domain"/>
    <property type="match status" value="1"/>
</dbReference>
<dbReference type="OMA" id="FIAEEHI"/>
<feature type="compositionally biased region" description="Basic and acidic residues" evidence="7">
    <location>
        <begin position="10"/>
        <end position="20"/>
    </location>
</feature>
<gene>
    <name evidence="9" type="ORF">ASPCADRAFT_516284</name>
</gene>
<proteinExistence type="predicted"/>
<evidence type="ECO:0000256" key="6">
    <source>
        <dbReference type="ARBA" id="ARBA00023242"/>
    </source>
</evidence>
<dbReference type="InterPro" id="IPR036864">
    <property type="entry name" value="Zn2-C6_fun-type_DNA-bd_sf"/>
</dbReference>
<dbReference type="CDD" id="cd00067">
    <property type="entry name" value="GAL4"/>
    <property type="match status" value="1"/>
</dbReference>
<dbReference type="SUPFAM" id="SSF57701">
    <property type="entry name" value="Zn2/Cys6 DNA-binding domain"/>
    <property type="match status" value="1"/>
</dbReference>
<dbReference type="STRING" id="602072.A0A1R3RKA2"/>
<dbReference type="SMART" id="SM00066">
    <property type="entry name" value="GAL4"/>
    <property type="match status" value="1"/>
</dbReference>
<dbReference type="InterPro" id="IPR001138">
    <property type="entry name" value="Zn2Cys6_DnaBD"/>
</dbReference>
<dbReference type="GO" id="GO:0000981">
    <property type="term" value="F:DNA-binding transcription factor activity, RNA polymerase II-specific"/>
    <property type="evidence" value="ECO:0007669"/>
    <property type="project" value="InterPro"/>
</dbReference>
<evidence type="ECO:0000313" key="10">
    <source>
        <dbReference type="Proteomes" id="UP000188318"/>
    </source>
</evidence>
<keyword evidence="6" id="KW-0539">Nucleus</keyword>
<evidence type="ECO:0000256" key="4">
    <source>
        <dbReference type="ARBA" id="ARBA00023125"/>
    </source>
</evidence>
<evidence type="ECO:0000256" key="1">
    <source>
        <dbReference type="ARBA" id="ARBA00022723"/>
    </source>
</evidence>
<dbReference type="PROSITE" id="PS00463">
    <property type="entry name" value="ZN2_CY6_FUNGAL_1"/>
    <property type="match status" value="1"/>
</dbReference>
<evidence type="ECO:0000256" key="7">
    <source>
        <dbReference type="SAM" id="MobiDB-lite"/>
    </source>
</evidence>
<keyword evidence="1" id="KW-0479">Metal-binding</keyword>
<dbReference type="PANTHER" id="PTHR36206">
    <property type="entry name" value="ASPERCRYPTIN BIOSYNTHESIS CLUSTER-SPECIFIC TRANSCRIPTION REGULATOR ATNN-RELATED"/>
    <property type="match status" value="1"/>
</dbReference>
<evidence type="ECO:0000256" key="3">
    <source>
        <dbReference type="ARBA" id="ARBA00023015"/>
    </source>
</evidence>
<dbReference type="PROSITE" id="PS50048">
    <property type="entry name" value="ZN2_CY6_FUNGAL_2"/>
    <property type="match status" value="1"/>
</dbReference>
<evidence type="ECO:0000256" key="5">
    <source>
        <dbReference type="ARBA" id="ARBA00023163"/>
    </source>
</evidence>
<reference evidence="10" key="1">
    <citation type="journal article" date="2017" name="Genome Biol.">
        <title>Comparative genomics reveals high biological diversity and specific adaptations in the industrially and medically important fungal genus Aspergillus.</title>
        <authorList>
            <person name="de Vries R.P."/>
            <person name="Riley R."/>
            <person name="Wiebenga A."/>
            <person name="Aguilar-Osorio G."/>
            <person name="Amillis S."/>
            <person name="Uchima C.A."/>
            <person name="Anderluh G."/>
            <person name="Asadollahi M."/>
            <person name="Askin M."/>
            <person name="Barry K."/>
            <person name="Battaglia E."/>
            <person name="Bayram O."/>
            <person name="Benocci T."/>
            <person name="Braus-Stromeyer S.A."/>
            <person name="Caldana C."/>
            <person name="Canovas D."/>
            <person name="Cerqueira G.C."/>
            <person name="Chen F."/>
            <person name="Chen W."/>
            <person name="Choi C."/>
            <person name="Clum A."/>
            <person name="Dos Santos R.A."/>
            <person name="Damasio A.R."/>
            <person name="Diallinas G."/>
            <person name="Emri T."/>
            <person name="Fekete E."/>
            <person name="Flipphi M."/>
            <person name="Freyberg S."/>
            <person name="Gallo A."/>
            <person name="Gournas C."/>
            <person name="Habgood R."/>
            <person name="Hainaut M."/>
            <person name="Harispe M.L."/>
            <person name="Henrissat B."/>
            <person name="Hilden K.S."/>
            <person name="Hope R."/>
            <person name="Hossain A."/>
            <person name="Karabika E."/>
            <person name="Karaffa L."/>
            <person name="Karanyi Z."/>
            <person name="Krasevec N."/>
            <person name="Kuo A."/>
            <person name="Kusch H."/>
            <person name="LaButti K."/>
            <person name="Lagendijk E.L."/>
            <person name="Lapidus A."/>
            <person name="Levasseur A."/>
            <person name="Lindquist E."/>
            <person name="Lipzen A."/>
            <person name="Logrieco A.F."/>
            <person name="MacCabe A."/>
            <person name="Maekelae M.R."/>
            <person name="Malavazi I."/>
            <person name="Melin P."/>
            <person name="Meyer V."/>
            <person name="Mielnichuk N."/>
            <person name="Miskei M."/>
            <person name="Molnar A.P."/>
            <person name="Mule G."/>
            <person name="Ngan C.Y."/>
            <person name="Orejas M."/>
            <person name="Orosz E."/>
            <person name="Ouedraogo J.P."/>
            <person name="Overkamp K.M."/>
            <person name="Park H.-S."/>
            <person name="Perrone G."/>
            <person name="Piumi F."/>
            <person name="Punt P.J."/>
            <person name="Ram A.F."/>
            <person name="Ramon A."/>
            <person name="Rauscher S."/>
            <person name="Record E."/>
            <person name="Riano-Pachon D.M."/>
            <person name="Robert V."/>
            <person name="Roehrig J."/>
            <person name="Ruller R."/>
            <person name="Salamov A."/>
            <person name="Salih N.S."/>
            <person name="Samson R.A."/>
            <person name="Sandor E."/>
            <person name="Sanguinetti M."/>
            <person name="Schuetze T."/>
            <person name="Sepcic K."/>
            <person name="Shelest E."/>
            <person name="Sherlock G."/>
            <person name="Sophianopoulou V."/>
            <person name="Squina F.M."/>
            <person name="Sun H."/>
            <person name="Susca A."/>
            <person name="Todd R.B."/>
            <person name="Tsang A."/>
            <person name="Unkles S.E."/>
            <person name="van de Wiele N."/>
            <person name="van Rossen-Uffink D."/>
            <person name="Oliveira J.V."/>
            <person name="Vesth T.C."/>
            <person name="Visser J."/>
            <person name="Yu J.-H."/>
            <person name="Zhou M."/>
            <person name="Andersen M.R."/>
            <person name="Archer D.B."/>
            <person name="Baker S.E."/>
            <person name="Benoit I."/>
            <person name="Brakhage A.A."/>
            <person name="Braus G.H."/>
            <person name="Fischer R."/>
            <person name="Frisvad J.C."/>
            <person name="Goldman G.H."/>
            <person name="Houbraken J."/>
            <person name="Oakley B."/>
            <person name="Pocsi I."/>
            <person name="Scazzocchio C."/>
            <person name="Seiboth B."/>
            <person name="vanKuyk P.A."/>
            <person name="Wortman J."/>
            <person name="Dyer P.S."/>
            <person name="Grigoriev I.V."/>
        </authorList>
    </citation>
    <scope>NUCLEOTIDE SEQUENCE [LARGE SCALE GENOMIC DNA]</scope>
    <source>
        <strain evidence="10">ITEM 5010</strain>
    </source>
</reference>
<dbReference type="GO" id="GO:0009893">
    <property type="term" value="P:positive regulation of metabolic process"/>
    <property type="evidence" value="ECO:0007669"/>
    <property type="project" value="UniProtKB-ARBA"/>
</dbReference>
<feature type="domain" description="Zn(2)-C6 fungal-type" evidence="8">
    <location>
        <begin position="24"/>
        <end position="54"/>
    </location>
</feature>